<gene>
    <name evidence="2" type="primary">cobS_2</name>
    <name evidence="2" type="ORF">NF27_DT01000</name>
</gene>
<keyword evidence="2" id="KW-0436">Ligase</keyword>
<evidence type="ECO:0000313" key="3">
    <source>
        <dbReference type="Proteomes" id="UP000031258"/>
    </source>
</evidence>
<accession>A0A0C1MZ71</accession>
<dbReference type="PANTHER" id="PTHR42759:SF1">
    <property type="entry name" value="MAGNESIUM-CHELATASE SUBUNIT CHLD"/>
    <property type="match status" value="1"/>
</dbReference>
<dbReference type="Gene3D" id="3.40.50.300">
    <property type="entry name" value="P-loop containing nucleotide triphosphate hydrolases"/>
    <property type="match status" value="1"/>
</dbReference>
<dbReference type="InterPro" id="IPR050764">
    <property type="entry name" value="CbbQ/NirQ/NorQ/GpvN"/>
</dbReference>
<dbReference type="EC" id="6.6.1.2" evidence="2"/>
<feature type="domain" description="ATPase dynein-related AAA" evidence="1">
    <location>
        <begin position="56"/>
        <end position="178"/>
    </location>
</feature>
<dbReference type="AlphaFoldDB" id="A0A0C1MZ71"/>
<evidence type="ECO:0000259" key="1">
    <source>
        <dbReference type="Pfam" id="PF07728"/>
    </source>
</evidence>
<dbReference type="InterPro" id="IPR011704">
    <property type="entry name" value="ATPase_dyneun-rel_AAA"/>
</dbReference>
<dbReference type="Pfam" id="PF07728">
    <property type="entry name" value="AAA_5"/>
    <property type="match status" value="1"/>
</dbReference>
<comment type="caution">
    <text evidence="2">The sequence shown here is derived from an EMBL/GenBank/DDBJ whole genome shotgun (WGS) entry which is preliminary data.</text>
</comment>
<dbReference type="PANTHER" id="PTHR42759">
    <property type="entry name" value="MOXR FAMILY PROTEIN"/>
    <property type="match status" value="1"/>
</dbReference>
<evidence type="ECO:0000313" key="2">
    <source>
        <dbReference type="EMBL" id="KIE05326.1"/>
    </source>
</evidence>
<dbReference type="SUPFAM" id="SSF52540">
    <property type="entry name" value="P-loop containing nucleoside triphosphate hydrolases"/>
    <property type="match status" value="1"/>
</dbReference>
<dbReference type="STRING" id="86105.NF27_DT01000"/>
<dbReference type="RefSeq" id="WP_039456387.1">
    <property type="nucleotide sequence ID" value="NZ_JSWE01000096.1"/>
</dbReference>
<dbReference type="InterPro" id="IPR027417">
    <property type="entry name" value="P-loop_NTPase"/>
</dbReference>
<dbReference type="GO" id="GO:0005524">
    <property type="term" value="F:ATP binding"/>
    <property type="evidence" value="ECO:0007669"/>
    <property type="project" value="InterPro"/>
</dbReference>
<organism evidence="2 3">
    <name type="scientific">Candidatus Jidaibacter acanthamoebae</name>
    <dbReference type="NCBI Taxonomy" id="86105"/>
    <lineage>
        <taxon>Bacteria</taxon>
        <taxon>Pseudomonadati</taxon>
        <taxon>Pseudomonadota</taxon>
        <taxon>Alphaproteobacteria</taxon>
        <taxon>Rickettsiales</taxon>
        <taxon>Candidatus Midichloriaceae</taxon>
        <taxon>Candidatus Jidaibacter</taxon>
    </lineage>
</organism>
<dbReference type="Proteomes" id="UP000031258">
    <property type="component" value="Unassembled WGS sequence"/>
</dbReference>
<name>A0A0C1MZ71_9RICK</name>
<keyword evidence="3" id="KW-1185">Reference proteome</keyword>
<proteinExistence type="predicted"/>
<dbReference type="EMBL" id="JSWE01000096">
    <property type="protein sequence ID" value="KIE05326.1"/>
    <property type="molecule type" value="Genomic_DNA"/>
</dbReference>
<dbReference type="OrthoDB" id="9772742at2"/>
<reference evidence="2 3" key="1">
    <citation type="submission" date="2014-11" db="EMBL/GenBank/DDBJ databases">
        <title>A Rickettsiales Symbiont of Amoebae With Ancient Features.</title>
        <authorList>
            <person name="Schulz F."/>
            <person name="Martijn J."/>
            <person name="Wascher F."/>
            <person name="Kostanjsek R."/>
            <person name="Ettema T.J."/>
            <person name="Horn M."/>
        </authorList>
    </citation>
    <scope>NUCLEOTIDE SEQUENCE [LARGE SCALE GENOMIC DNA]</scope>
    <source>
        <strain evidence="2 3">UWC36</strain>
    </source>
</reference>
<dbReference type="GO" id="GO:0051116">
    <property type="term" value="F:cobaltochelatase activity"/>
    <property type="evidence" value="ECO:0007669"/>
    <property type="project" value="UniProtKB-EC"/>
</dbReference>
<protein>
    <submittedName>
        <fullName evidence="2">Aerobic cobaltochelatase subunit CobS</fullName>
        <ecNumber evidence="2">6.6.1.2</ecNumber>
    </submittedName>
</protein>
<sequence length="299" mass="34118">MEQIKVDSKSLFDFDFGELNKFSSKSDLVPETDDCYVFDENTTRAILMGFEHNLKVFINGYHGSGKSSHVEQVAARLNWPCIRINLDGHITRTELIGRDTITLSEGKQITSFQEGIIPLALKQPIALIIDEYDAGRPDVMFVIQQLLEANGKLTLLEQNSVIKPHKHFRIFATANTIGLGDPTGLYHGTNPINQAQLDRWNIITNLDFMPPDKELEVLALKLSDIPKDTLKSMVTLAQLIRQGFINGDITILMSTRNILNWAQIYFILKDIKLSFDYSFLNKCDILEKHIYEEFFNKCF</sequence>
<dbReference type="PATRIC" id="fig|86105.3.peg.899"/>
<dbReference type="GO" id="GO:0016887">
    <property type="term" value="F:ATP hydrolysis activity"/>
    <property type="evidence" value="ECO:0007669"/>
    <property type="project" value="InterPro"/>
</dbReference>